<organism evidence="11 12">
    <name type="scientific">Phaseolus coccineus</name>
    <name type="common">Scarlet runner bean</name>
    <name type="synonym">Phaseolus multiflorus</name>
    <dbReference type="NCBI Taxonomy" id="3886"/>
    <lineage>
        <taxon>Eukaryota</taxon>
        <taxon>Viridiplantae</taxon>
        <taxon>Streptophyta</taxon>
        <taxon>Embryophyta</taxon>
        <taxon>Tracheophyta</taxon>
        <taxon>Spermatophyta</taxon>
        <taxon>Magnoliopsida</taxon>
        <taxon>eudicotyledons</taxon>
        <taxon>Gunneridae</taxon>
        <taxon>Pentapetalae</taxon>
        <taxon>rosids</taxon>
        <taxon>fabids</taxon>
        <taxon>Fabales</taxon>
        <taxon>Fabaceae</taxon>
        <taxon>Papilionoideae</taxon>
        <taxon>50 kb inversion clade</taxon>
        <taxon>NPAAA clade</taxon>
        <taxon>indigoferoid/millettioid clade</taxon>
        <taxon>Phaseoleae</taxon>
        <taxon>Phaseolus</taxon>
    </lineage>
</organism>
<dbReference type="InterPro" id="IPR055186">
    <property type="entry name" value="C2H2-2nd_BIRD-IDD"/>
</dbReference>
<dbReference type="InterPro" id="IPR013087">
    <property type="entry name" value="Znf_C2H2_type"/>
</dbReference>
<dbReference type="InterPro" id="IPR055187">
    <property type="entry name" value="C2CH-3rd_BIRD-IDD"/>
</dbReference>
<dbReference type="GO" id="GO:0005634">
    <property type="term" value="C:nucleus"/>
    <property type="evidence" value="ECO:0007669"/>
    <property type="project" value="TreeGrafter"/>
</dbReference>
<feature type="compositionally biased region" description="Polar residues" evidence="9">
    <location>
        <begin position="1"/>
        <end position="15"/>
    </location>
</feature>
<evidence type="ECO:0000256" key="9">
    <source>
        <dbReference type="SAM" id="MobiDB-lite"/>
    </source>
</evidence>
<dbReference type="Gene3D" id="3.30.160.60">
    <property type="entry name" value="Classic Zinc Finger"/>
    <property type="match status" value="2"/>
</dbReference>
<dbReference type="PANTHER" id="PTHR10593:SF187">
    <property type="entry name" value="C2H2-TYPE DOMAIN-CONTAINING PROTEIN"/>
    <property type="match status" value="1"/>
</dbReference>
<keyword evidence="1" id="KW-0479">Metal-binding</keyword>
<evidence type="ECO:0000256" key="4">
    <source>
        <dbReference type="ARBA" id="ARBA00022833"/>
    </source>
</evidence>
<evidence type="ECO:0000256" key="8">
    <source>
        <dbReference type="PROSITE-ProRule" id="PRU00042"/>
    </source>
</evidence>
<keyword evidence="3 8" id="KW-0863">Zinc-finger</keyword>
<feature type="region of interest" description="Disordered" evidence="9">
    <location>
        <begin position="1"/>
        <end position="54"/>
    </location>
</feature>
<evidence type="ECO:0000256" key="2">
    <source>
        <dbReference type="ARBA" id="ARBA00022737"/>
    </source>
</evidence>
<dbReference type="Pfam" id="PF22992">
    <property type="entry name" value="C2CH-4th_BIRD-IDD"/>
    <property type="match status" value="1"/>
</dbReference>
<evidence type="ECO:0000256" key="5">
    <source>
        <dbReference type="ARBA" id="ARBA00023015"/>
    </source>
</evidence>
<dbReference type="FunFam" id="3.30.160.60:FF:000131">
    <property type="entry name" value="protein indeterminate-domain 5, chloroplastic-like"/>
    <property type="match status" value="1"/>
</dbReference>
<keyword evidence="7" id="KW-0804">Transcription</keyword>
<dbReference type="GO" id="GO:0003700">
    <property type="term" value="F:DNA-binding transcription factor activity"/>
    <property type="evidence" value="ECO:0007669"/>
    <property type="project" value="TreeGrafter"/>
</dbReference>
<accession>A0AAN9LTC2</accession>
<evidence type="ECO:0000259" key="10">
    <source>
        <dbReference type="PROSITE" id="PS50157"/>
    </source>
</evidence>
<dbReference type="PANTHER" id="PTHR10593">
    <property type="entry name" value="SERINE/THREONINE-PROTEIN KINASE RIO"/>
    <property type="match status" value="1"/>
</dbReference>
<dbReference type="PROSITE" id="PS00028">
    <property type="entry name" value="ZINC_FINGER_C2H2_1"/>
    <property type="match status" value="1"/>
</dbReference>
<dbReference type="InterPro" id="IPR036236">
    <property type="entry name" value="Znf_C2H2_sf"/>
</dbReference>
<name>A0AAN9LTC2_PHACN</name>
<dbReference type="AlphaFoldDB" id="A0AAN9LTC2"/>
<sequence length="536" mass="59698">MMSEESFSVPPNTVRDSLVHVQPPSSNPNNNPNPSSNPAKRRRSLPGTPDPDAEVVVLSPKSLMATNRFMCEICKKGFQRDQNLQLHRRGHNLPWKLKQRTNKDQLRKKVYVCPEKSCVHHDPSRALGDLTGIKKHYSRKHGEKKWKCDKCSKKYAVQSDWKAHSKICGTREYKCDCGTLFSRKDSFITHRAFCDALAEESVRLTTVPAALSNLRKDHHSTNAQGSRIPQIFSGFHSDQLGGSGTLEPLVNYADADHHHHQQQQQKLRLPLWLDHQANAQVFHHPLVNFPTKTSAFTSSGPNPVLDVVQTMDMFGPQFVNYRCPEASFGGSNLSVLPPHGLKQEQEENKGDLSLSAGSNLYLSSNQNPPHYMSATTLLQKTVQMGSMRVNDNTFRSIGSNRNSNHNNVVNNVVVEVQKLDELVTVEGCTNLGGGGGYLLNDDSNNSFVVVNGTKGLEHMVMPVDKETTASIRGKQLHSISSHNKNQLGLTRDFLGVGDNNIESIRRPFFQQDLVEFNAMGSASAMNLQSQYGGHYV</sequence>
<keyword evidence="4" id="KW-0862">Zinc</keyword>
<feature type="compositionally biased region" description="Low complexity" evidence="9">
    <location>
        <begin position="23"/>
        <end position="38"/>
    </location>
</feature>
<evidence type="ECO:0000256" key="7">
    <source>
        <dbReference type="ARBA" id="ARBA00023163"/>
    </source>
</evidence>
<dbReference type="SMART" id="SM00355">
    <property type="entry name" value="ZnF_C2H2"/>
    <property type="match status" value="3"/>
</dbReference>
<dbReference type="Proteomes" id="UP001374584">
    <property type="component" value="Unassembled WGS sequence"/>
</dbReference>
<evidence type="ECO:0000313" key="11">
    <source>
        <dbReference type="EMBL" id="KAK7341802.1"/>
    </source>
</evidence>
<dbReference type="Pfam" id="PF00096">
    <property type="entry name" value="zf-C2H2"/>
    <property type="match status" value="1"/>
</dbReference>
<feature type="domain" description="C2H2-type" evidence="10">
    <location>
        <begin position="69"/>
        <end position="91"/>
    </location>
</feature>
<dbReference type="InterPro" id="IPR031140">
    <property type="entry name" value="IDD1-16"/>
</dbReference>
<protein>
    <recommendedName>
        <fullName evidence="10">C2H2-type domain-containing protein</fullName>
    </recommendedName>
</protein>
<dbReference type="Pfam" id="PF22996">
    <property type="entry name" value="C2H2-2nd_BIRD-IDD"/>
    <property type="match status" value="1"/>
</dbReference>
<comment type="caution">
    <text evidence="11">The sequence shown here is derived from an EMBL/GenBank/DDBJ whole genome shotgun (WGS) entry which is preliminary data.</text>
</comment>
<proteinExistence type="predicted"/>
<dbReference type="InterPro" id="IPR055185">
    <property type="entry name" value="C2CH-4th_BIRD-IDD"/>
</dbReference>
<keyword evidence="6" id="KW-0238">DNA-binding</keyword>
<dbReference type="SUPFAM" id="SSF57667">
    <property type="entry name" value="beta-beta-alpha zinc fingers"/>
    <property type="match status" value="1"/>
</dbReference>
<dbReference type="GO" id="GO:0008270">
    <property type="term" value="F:zinc ion binding"/>
    <property type="evidence" value="ECO:0007669"/>
    <property type="project" value="UniProtKB-KW"/>
</dbReference>
<evidence type="ECO:0000313" key="12">
    <source>
        <dbReference type="Proteomes" id="UP001374584"/>
    </source>
</evidence>
<evidence type="ECO:0000256" key="6">
    <source>
        <dbReference type="ARBA" id="ARBA00023125"/>
    </source>
</evidence>
<evidence type="ECO:0000256" key="1">
    <source>
        <dbReference type="ARBA" id="ARBA00022723"/>
    </source>
</evidence>
<dbReference type="GO" id="GO:0003677">
    <property type="term" value="F:DNA binding"/>
    <property type="evidence" value="ECO:0007669"/>
    <property type="project" value="UniProtKB-KW"/>
</dbReference>
<dbReference type="EMBL" id="JAYMYR010000009">
    <property type="protein sequence ID" value="KAK7341802.1"/>
    <property type="molecule type" value="Genomic_DNA"/>
</dbReference>
<gene>
    <name evidence="11" type="ORF">VNO80_24741</name>
</gene>
<dbReference type="Pfam" id="PF22995">
    <property type="entry name" value="C2CH-3rd_BIRD-IDD"/>
    <property type="match status" value="1"/>
</dbReference>
<dbReference type="FunFam" id="3.30.160.60:FF:000554">
    <property type="entry name" value="protein indeterminate-domain 12-like"/>
    <property type="match status" value="1"/>
</dbReference>
<keyword evidence="5" id="KW-0805">Transcription regulation</keyword>
<reference evidence="11 12" key="1">
    <citation type="submission" date="2024-01" db="EMBL/GenBank/DDBJ databases">
        <title>The genomes of 5 underutilized Papilionoideae crops provide insights into root nodulation and disease resistanc.</title>
        <authorList>
            <person name="Jiang F."/>
        </authorList>
    </citation>
    <scope>NUCLEOTIDE SEQUENCE [LARGE SCALE GENOMIC DNA]</scope>
    <source>
        <strain evidence="11">JINMINGXINNONG_FW02</strain>
        <tissue evidence="11">Leaves</tissue>
    </source>
</reference>
<dbReference type="PROSITE" id="PS50157">
    <property type="entry name" value="ZINC_FINGER_C2H2_2"/>
    <property type="match status" value="1"/>
</dbReference>
<keyword evidence="2" id="KW-0677">Repeat</keyword>
<evidence type="ECO:0000256" key="3">
    <source>
        <dbReference type="ARBA" id="ARBA00022771"/>
    </source>
</evidence>
<keyword evidence="12" id="KW-1185">Reference proteome</keyword>